<reference evidence="1" key="2">
    <citation type="journal article" date="2015" name="Data Brief">
        <title>Shoot transcriptome of the giant reed, Arundo donax.</title>
        <authorList>
            <person name="Barrero R.A."/>
            <person name="Guerrero F.D."/>
            <person name="Moolhuijzen P."/>
            <person name="Goolsby J.A."/>
            <person name="Tidwell J."/>
            <person name="Bellgard S.E."/>
            <person name="Bellgard M.I."/>
        </authorList>
    </citation>
    <scope>NUCLEOTIDE SEQUENCE</scope>
    <source>
        <tissue evidence="1">Shoot tissue taken approximately 20 cm above the soil surface</tissue>
    </source>
</reference>
<evidence type="ECO:0000313" key="1">
    <source>
        <dbReference type="EMBL" id="JAE15189.1"/>
    </source>
</evidence>
<sequence>MKSSSIVSQKTMAALLLCFRCLALDLLC</sequence>
<reference evidence="1" key="1">
    <citation type="submission" date="2014-09" db="EMBL/GenBank/DDBJ databases">
        <authorList>
            <person name="Magalhaes I.L.F."/>
            <person name="Oliveira U."/>
            <person name="Santos F.R."/>
            <person name="Vidigal T.H.D.A."/>
            <person name="Brescovit A.D."/>
            <person name="Santos A.J."/>
        </authorList>
    </citation>
    <scope>NUCLEOTIDE SEQUENCE</scope>
    <source>
        <tissue evidence="1">Shoot tissue taken approximately 20 cm above the soil surface</tissue>
    </source>
</reference>
<dbReference type="EMBL" id="GBRH01182707">
    <property type="protein sequence ID" value="JAE15189.1"/>
    <property type="molecule type" value="Transcribed_RNA"/>
</dbReference>
<proteinExistence type="predicted"/>
<name>A0A0A9FVE2_ARUDO</name>
<organism evidence="1">
    <name type="scientific">Arundo donax</name>
    <name type="common">Giant reed</name>
    <name type="synonym">Donax arundinaceus</name>
    <dbReference type="NCBI Taxonomy" id="35708"/>
    <lineage>
        <taxon>Eukaryota</taxon>
        <taxon>Viridiplantae</taxon>
        <taxon>Streptophyta</taxon>
        <taxon>Embryophyta</taxon>
        <taxon>Tracheophyta</taxon>
        <taxon>Spermatophyta</taxon>
        <taxon>Magnoliopsida</taxon>
        <taxon>Liliopsida</taxon>
        <taxon>Poales</taxon>
        <taxon>Poaceae</taxon>
        <taxon>PACMAD clade</taxon>
        <taxon>Arundinoideae</taxon>
        <taxon>Arundineae</taxon>
        <taxon>Arundo</taxon>
    </lineage>
</organism>
<dbReference type="AlphaFoldDB" id="A0A0A9FVE2"/>
<accession>A0A0A9FVE2</accession>
<protein>
    <submittedName>
        <fullName evidence="1">Uncharacterized protein</fullName>
    </submittedName>
</protein>